<organism evidence="1 2">
    <name type="scientific">Pangasianodon gigas</name>
    <name type="common">Mekong giant catfish</name>
    <name type="synonym">Pangasius gigas</name>
    <dbReference type="NCBI Taxonomy" id="30993"/>
    <lineage>
        <taxon>Eukaryota</taxon>
        <taxon>Metazoa</taxon>
        <taxon>Chordata</taxon>
        <taxon>Craniata</taxon>
        <taxon>Vertebrata</taxon>
        <taxon>Euteleostomi</taxon>
        <taxon>Actinopterygii</taxon>
        <taxon>Neopterygii</taxon>
        <taxon>Teleostei</taxon>
        <taxon>Ostariophysi</taxon>
        <taxon>Siluriformes</taxon>
        <taxon>Pangasiidae</taxon>
        <taxon>Pangasianodon</taxon>
    </lineage>
</organism>
<reference evidence="1 2" key="1">
    <citation type="journal article" date="2022" name="bioRxiv">
        <title>An ancient truncated duplication of the anti-Mullerian hormone receptor type 2 gene is a potential conserved master sex determinant in the Pangasiidae catfish family.</title>
        <authorList>
            <person name="Wen M."/>
            <person name="Pan Q."/>
            <person name="Jouanno E."/>
            <person name="Montfort J."/>
            <person name="Zahm M."/>
            <person name="Cabau C."/>
            <person name="Klopp C."/>
            <person name="Iampietro C."/>
            <person name="Roques C."/>
            <person name="Bouchez O."/>
            <person name="Castinel A."/>
            <person name="Donnadieu C."/>
            <person name="Parrinello H."/>
            <person name="Poncet C."/>
            <person name="Belmonte E."/>
            <person name="Gautier V."/>
            <person name="Avarre J.-C."/>
            <person name="Dugue R."/>
            <person name="Gustiano R."/>
            <person name="Ha T.T.T."/>
            <person name="Campet M."/>
            <person name="Sriphairoj K."/>
            <person name="Ribolli J."/>
            <person name="de Almeida F.L."/>
            <person name="Desvignes T."/>
            <person name="Postlethwait J.H."/>
            <person name="Bucao C.F."/>
            <person name="Robinson-Rechavi M."/>
            <person name="Bobe J."/>
            <person name="Herpin A."/>
            <person name="Guiguen Y."/>
        </authorList>
    </citation>
    <scope>NUCLEOTIDE SEQUENCE [LARGE SCALE GENOMIC DNA]</scope>
    <source>
        <strain evidence="1">YG-Dec2019</strain>
    </source>
</reference>
<gene>
    <name evidence="1" type="ORF">PGIGA_G00164340</name>
</gene>
<sequence>MKPKDRRQIVYFIQDNLNSNISIAASLNLLECLREMKDDSLLSEKFNKYSPLHSVSFTGVQWSLLVYNLLNSEEIQEKFDLKQHAQSSKGLRRLLPVVKITKQAQLDNCNLKKKACKDL</sequence>
<proteinExistence type="predicted"/>
<comment type="caution">
    <text evidence="1">The sequence shown here is derived from an EMBL/GenBank/DDBJ whole genome shotgun (WGS) entry which is preliminary data.</text>
</comment>
<name>A0ACC5XRW6_PANGG</name>
<accession>A0ACC5XRW6</accession>
<keyword evidence="2" id="KW-1185">Reference proteome</keyword>
<dbReference type="Proteomes" id="UP000829447">
    <property type="component" value="Linkage Group LG26"/>
</dbReference>
<evidence type="ECO:0000313" key="1">
    <source>
        <dbReference type="EMBL" id="MCI4394033.1"/>
    </source>
</evidence>
<protein>
    <submittedName>
        <fullName evidence="1">Uncharacterized protein</fullName>
    </submittedName>
</protein>
<evidence type="ECO:0000313" key="2">
    <source>
        <dbReference type="Proteomes" id="UP000829447"/>
    </source>
</evidence>
<dbReference type="EMBL" id="CM040479">
    <property type="protein sequence ID" value="MCI4394033.1"/>
    <property type="molecule type" value="Genomic_DNA"/>
</dbReference>
<feature type="non-terminal residue" evidence="1">
    <location>
        <position position="119"/>
    </location>
</feature>